<accession>A0A7R9BZI6</accession>
<name>A0A7R9BZI6_9CRUS</name>
<dbReference type="EMBL" id="CAJPEX010005347">
    <property type="protein sequence ID" value="CAG0923555.1"/>
    <property type="molecule type" value="Genomic_DNA"/>
</dbReference>
<sequence>MKKCENKRGSGGKLRFFFIKPVPSSTFVEFRLRQENTRRQFSRQKKFTYWEKRGVQTPGKLNLLFGSLWGAWSKVHYSYIQRKFPEKFCPDLRVYRTAAGSGLRGFREFPAALETNFMGPLDPRQRN</sequence>
<dbReference type="Proteomes" id="UP000678499">
    <property type="component" value="Unassembled WGS sequence"/>
</dbReference>
<gene>
    <name evidence="1" type="ORF">NMOB1V02_LOCUS11019</name>
</gene>
<evidence type="ECO:0000313" key="2">
    <source>
        <dbReference type="Proteomes" id="UP000678499"/>
    </source>
</evidence>
<evidence type="ECO:0000313" key="1">
    <source>
        <dbReference type="EMBL" id="CAD7283403.1"/>
    </source>
</evidence>
<dbReference type="AlphaFoldDB" id="A0A7R9BZI6"/>
<keyword evidence="2" id="KW-1185">Reference proteome</keyword>
<dbReference type="EMBL" id="OA887384">
    <property type="protein sequence ID" value="CAD7283403.1"/>
    <property type="molecule type" value="Genomic_DNA"/>
</dbReference>
<reference evidence="1" key="1">
    <citation type="submission" date="2020-11" db="EMBL/GenBank/DDBJ databases">
        <authorList>
            <person name="Tran Van P."/>
        </authorList>
    </citation>
    <scope>NUCLEOTIDE SEQUENCE</scope>
</reference>
<organism evidence="1">
    <name type="scientific">Notodromas monacha</name>
    <dbReference type="NCBI Taxonomy" id="399045"/>
    <lineage>
        <taxon>Eukaryota</taxon>
        <taxon>Metazoa</taxon>
        <taxon>Ecdysozoa</taxon>
        <taxon>Arthropoda</taxon>
        <taxon>Crustacea</taxon>
        <taxon>Oligostraca</taxon>
        <taxon>Ostracoda</taxon>
        <taxon>Podocopa</taxon>
        <taxon>Podocopida</taxon>
        <taxon>Cypridocopina</taxon>
        <taxon>Cypridoidea</taxon>
        <taxon>Cyprididae</taxon>
        <taxon>Notodromas</taxon>
    </lineage>
</organism>
<proteinExistence type="predicted"/>
<protein>
    <submittedName>
        <fullName evidence="1">Uncharacterized protein</fullName>
    </submittedName>
</protein>